<gene>
    <name evidence="2" type="ORF">BD410DRAFT_786998</name>
</gene>
<dbReference type="Gene3D" id="3.40.50.1820">
    <property type="entry name" value="alpha/beta hydrolase"/>
    <property type="match status" value="1"/>
</dbReference>
<dbReference type="Pfam" id="PF01738">
    <property type="entry name" value="DLH"/>
    <property type="match status" value="1"/>
</dbReference>
<dbReference type="EMBL" id="ML170169">
    <property type="protein sequence ID" value="TDL23729.1"/>
    <property type="molecule type" value="Genomic_DNA"/>
</dbReference>
<name>A0A4Y7QA31_9AGAM</name>
<feature type="domain" description="Dienelactone hydrolase" evidence="1">
    <location>
        <begin position="27"/>
        <end position="246"/>
    </location>
</feature>
<dbReference type="Proteomes" id="UP000294933">
    <property type="component" value="Unassembled WGS sequence"/>
</dbReference>
<dbReference type="GO" id="GO:0016787">
    <property type="term" value="F:hydrolase activity"/>
    <property type="evidence" value="ECO:0007669"/>
    <property type="project" value="UniProtKB-KW"/>
</dbReference>
<dbReference type="VEuPathDB" id="FungiDB:BD410DRAFT_786998"/>
<proteinExistence type="predicted"/>
<dbReference type="AlphaFoldDB" id="A0A4Y7QA31"/>
<keyword evidence="2" id="KW-0378">Hydrolase</keyword>
<evidence type="ECO:0000259" key="1">
    <source>
        <dbReference type="Pfam" id="PF01738"/>
    </source>
</evidence>
<sequence length="247" mass="27084">MSFCKDCISGVRHEGTPTGKVEKIGGVDTYVALPESDYPKDKAVLYLPDVFGLSLQNAKLLADDFAKNGFQVYMPDYLNGDDVPADFLGGKFDLNTWFPNHGADKTRPPLDKVINALMEKGITSFGATGYCFGGRYVFDLAFDNVIKVGVVAHPSLLQVPEDLEKYAKTNVPLLINSCEEDSQYGPEKQAVGDQLLGGGKFAPGYKRTYWPGCTHGFAVRGDISNPKVKEGREGAFKATVEWFIQHL</sequence>
<dbReference type="PANTHER" id="PTHR17630">
    <property type="entry name" value="DIENELACTONE HYDROLASE"/>
    <property type="match status" value="1"/>
</dbReference>
<dbReference type="PANTHER" id="PTHR17630:SF44">
    <property type="entry name" value="PROTEIN AIM2"/>
    <property type="match status" value="1"/>
</dbReference>
<organism evidence="2 3">
    <name type="scientific">Rickenella mellea</name>
    <dbReference type="NCBI Taxonomy" id="50990"/>
    <lineage>
        <taxon>Eukaryota</taxon>
        <taxon>Fungi</taxon>
        <taxon>Dikarya</taxon>
        <taxon>Basidiomycota</taxon>
        <taxon>Agaricomycotina</taxon>
        <taxon>Agaricomycetes</taxon>
        <taxon>Hymenochaetales</taxon>
        <taxon>Rickenellaceae</taxon>
        <taxon>Rickenella</taxon>
    </lineage>
</organism>
<accession>A0A4Y7QA31</accession>
<dbReference type="STRING" id="50990.A0A4Y7QA31"/>
<dbReference type="InterPro" id="IPR029058">
    <property type="entry name" value="AB_hydrolase_fold"/>
</dbReference>
<keyword evidence="3" id="KW-1185">Reference proteome</keyword>
<evidence type="ECO:0000313" key="3">
    <source>
        <dbReference type="Proteomes" id="UP000294933"/>
    </source>
</evidence>
<dbReference type="InterPro" id="IPR002925">
    <property type="entry name" value="Dienelactn_hydro"/>
</dbReference>
<dbReference type="SUPFAM" id="SSF53474">
    <property type="entry name" value="alpha/beta-Hydrolases"/>
    <property type="match status" value="1"/>
</dbReference>
<evidence type="ECO:0000313" key="2">
    <source>
        <dbReference type="EMBL" id="TDL23729.1"/>
    </source>
</evidence>
<reference evidence="2 3" key="1">
    <citation type="submission" date="2018-06" db="EMBL/GenBank/DDBJ databases">
        <title>A transcriptomic atlas of mushroom development highlights an independent origin of complex multicellularity.</title>
        <authorList>
            <consortium name="DOE Joint Genome Institute"/>
            <person name="Krizsan K."/>
            <person name="Almasi E."/>
            <person name="Merenyi Z."/>
            <person name="Sahu N."/>
            <person name="Viragh M."/>
            <person name="Koszo T."/>
            <person name="Mondo S."/>
            <person name="Kiss B."/>
            <person name="Balint B."/>
            <person name="Kues U."/>
            <person name="Barry K."/>
            <person name="Hegedus J.C."/>
            <person name="Henrissat B."/>
            <person name="Johnson J."/>
            <person name="Lipzen A."/>
            <person name="Ohm R."/>
            <person name="Nagy I."/>
            <person name="Pangilinan J."/>
            <person name="Yan J."/>
            <person name="Xiong Y."/>
            <person name="Grigoriev I.V."/>
            <person name="Hibbett D.S."/>
            <person name="Nagy L.G."/>
        </authorList>
    </citation>
    <scope>NUCLEOTIDE SEQUENCE [LARGE SCALE GENOMIC DNA]</scope>
    <source>
        <strain evidence="2 3">SZMC22713</strain>
    </source>
</reference>
<protein>
    <submittedName>
        <fullName evidence="2">Alpha/beta-hydrolase</fullName>
    </submittedName>
</protein>
<dbReference type="OrthoDB" id="17560at2759"/>